<dbReference type="PANTHER" id="PTHR30404:SF0">
    <property type="entry name" value="N-ACETYLMURAMOYL-L-ALANINE AMIDASE AMIC"/>
    <property type="match status" value="1"/>
</dbReference>
<dbReference type="Pfam" id="PF25275">
    <property type="entry name" value="Golvesin_C"/>
    <property type="match status" value="1"/>
</dbReference>
<evidence type="ECO:0000313" key="6">
    <source>
        <dbReference type="EMBL" id="SUE34297.1"/>
    </source>
</evidence>
<dbReference type="SMART" id="SM00646">
    <property type="entry name" value="Ami_3"/>
    <property type="match status" value="1"/>
</dbReference>
<dbReference type="GO" id="GO:0009253">
    <property type="term" value="P:peptidoglycan catabolic process"/>
    <property type="evidence" value="ECO:0007669"/>
    <property type="project" value="InterPro"/>
</dbReference>
<accession>A0A379MTW6</accession>
<dbReference type="PANTHER" id="PTHR30404">
    <property type="entry name" value="N-ACETYLMURAMOYL-L-ALANINE AMIDASE"/>
    <property type="match status" value="1"/>
</dbReference>
<dbReference type="CDD" id="cd02696">
    <property type="entry name" value="MurNAc-LAA"/>
    <property type="match status" value="1"/>
</dbReference>
<dbReference type="Gene3D" id="3.40.630.40">
    <property type="entry name" value="Zn-dependent exopeptidases"/>
    <property type="match status" value="1"/>
</dbReference>
<dbReference type="OrthoDB" id="719733at2"/>
<dbReference type="AlphaFoldDB" id="A0A379MTW6"/>
<dbReference type="InterPro" id="IPR036116">
    <property type="entry name" value="FN3_sf"/>
</dbReference>
<evidence type="ECO:0000256" key="1">
    <source>
        <dbReference type="ARBA" id="ARBA00001561"/>
    </source>
</evidence>
<dbReference type="InterPro" id="IPR013783">
    <property type="entry name" value="Ig-like_fold"/>
</dbReference>
<evidence type="ECO:0000256" key="3">
    <source>
        <dbReference type="ARBA" id="ARBA00022801"/>
    </source>
</evidence>
<comment type="catalytic activity">
    <reaction evidence="1">
        <text>Hydrolyzes the link between N-acetylmuramoyl residues and L-amino acid residues in certain cell-wall glycopeptides.</text>
        <dbReference type="EC" id="3.5.1.28"/>
    </reaction>
</comment>
<name>A0A379MTW6_9BACT</name>
<dbReference type="STRING" id="880526.GCA_000427365_00041"/>
<reference evidence="6 7" key="1">
    <citation type="submission" date="2018-06" db="EMBL/GenBank/DDBJ databases">
        <authorList>
            <consortium name="Pathogen Informatics"/>
            <person name="Doyle S."/>
        </authorList>
    </citation>
    <scope>NUCLEOTIDE SEQUENCE [LARGE SCALE GENOMIC DNA]</scope>
    <source>
        <strain evidence="6 7">NCTC11190</strain>
    </source>
</reference>
<dbReference type="SMART" id="SM00060">
    <property type="entry name" value="FN3"/>
    <property type="match status" value="1"/>
</dbReference>
<feature type="signal peptide" evidence="4">
    <location>
        <begin position="1"/>
        <end position="19"/>
    </location>
</feature>
<proteinExistence type="predicted"/>
<evidence type="ECO:0000313" key="7">
    <source>
        <dbReference type="Proteomes" id="UP000255233"/>
    </source>
</evidence>
<dbReference type="PROSITE" id="PS50853">
    <property type="entry name" value="FN3"/>
    <property type="match status" value="1"/>
</dbReference>
<sequence>MKHAILFLVSIFCFNSINASLPEPTLSAAATKTEQQAILKKLGRRPDFFLPWRCESIRSVILERVQLSSDRKTLKLYCNVGLAQIAIRQELLDRWADAVREKLGEAYRNCAVRFYAYNIPAERFIPNYFREKNARDPRRESTPSDRRPLVRRTDRPLYGRGLAGRHIALWGGHGRYYHEEEDSVWKWQRPALFCTIEDLNTQEFTSRYLAPMLENAGAAVVMARERDPQPEEIVIDNDRSTGNARMETTGNWTEHPGGFLWQDTIHTENPFREGTVLQAGIASGIKPEITYRPRLERPGEYGVYVSWKASPGNLTNARYTVYHAGGKAEFEVNQRIGGSMWVWLGHFALDSTSKIVLSAPDNANAGTLSADAVKIGGGMGNIARAGAVSGVSRYEEAARYWMQYGGVPDSVYAQETLSPDNKDRKQLDYIDNFKGNGDWCNYIRKQKRIPLDLALGLHTDAGICDSIVGTLTIHYTDRCRTNYTNGKSKLAGRDLADLVQTQIVHDLRAKYDPAWTRRSMYDKSYAEISRPDMPAILVEMFSHQNANDMAIALDPAFRFDMARAIYKGILRFLADRYGRNYTVQPLPPSALKAELVGGDSVRLSWEATKDPLEPTAAPNRYRVYRRIGTDGAFDEGREVRFPEIRMPLKRDGKPYSYRVTALNEGGESFPSEIVSAGLAVDEKGRALVVNGFTRVGPPALKKDGNGKILGLDLEADPGVPYIRDRAIVGPQQDFNPLSPFEDNDRPGWGASSTESAGRGIAGNTFDYAVRHGAALLANGLSFESSSCTAFEQTLPVPSKYRLIDIIMGAQCSYPSRYSIYNQSLINRLEELLEAQVPVVISGSYIGSDPDIPADAKKLLGYRCAERIPTPYDTRDDLYRTPAFDRLQPTQDGCVVAADYLPTTGVRHGRSFLFGFPLEILNDNSLQDLFKQILSSL</sequence>
<dbReference type="InterPro" id="IPR003961">
    <property type="entry name" value="FN3_dom"/>
</dbReference>
<dbReference type="Pfam" id="PF01520">
    <property type="entry name" value="Amidase_3"/>
    <property type="match status" value="1"/>
</dbReference>
<dbReference type="SUPFAM" id="SSF49265">
    <property type="entry name" value="Fibronectin type III"/>
    <property type="match status" value="1"/>
</dbReference>
<dbReference type="EMBL" id="UGVL01000001">
    <property type="protein sequence ID" value="SUE34297.1"/>
    <property type="molecule type" value="Genomic_DNA"/>
</dbReference>
<keyword evidence="7" id="KW-1185">Reference proteome</keyword>
<gene>
    <name evidence="6" type="ORF">NCTC11190_01520</name>
</gene>
<dbReference type="SUPFAM" id="SSF53187">
    <property type="entry name" value="Zn-dependent exopeptidases"/>
    <property type="match status" value="1"/>
</dbReference>
<dbReference type="GO" id="GO:0030288">
    <property type="term" value="C:outer membrane-bounded periplasmic space"/>
    <property type="evidence" value="ECO:0007669"/>
    <property type="project" value="TreeGrafter"/>
</dbReference>
<dbReference type="Gene3D" id="2.60.40.10">
    <property type="entry name" value="Immunoglobulins"/>
    <property type="match status" value="1"/>
</dbReference>
<dbReference type="Proteomes" id="UP000255233">
    <property type="component" value="Unassembled WGS sequence"/>
</dbReference>
<dbReference type="InterPro" id="IPR033803">
    <property type="entry name" value="CBD-like_Golvesin-Xly"/>
</dbReference>
<dbReference type="GO" id="GO:0008745">
    <property type="term" value="F:N-acetylmuramoyl-L-alanine amidase activity"/>
    <property type="evidence" value="ECO:0007669"/>
    <property type="project" value="UniProtKB-EC"/>
</dbReference>
<feature type="chain" id="PRO_5016607698" description="N-acetylmuramoyl-L-alanine amidase" evidence="4">
    <location>
        <begin position="20"/>
        <end position="936"/>
    </location>
</feature>
<keyword evidence="3" id="KW-0378">Hydrolase</keyword>
<dbReference type="CDD" id="cd00063">
    <property type="entry name" value="FN3"/>
    <property type="match status" value="1"/>
</dbReference>
<dbReference type="EC" id="3.5.1.28" evidence="2"/>
<dbReference type="InterPro" id="IPR002508">
    <property type="entry name" value="MurNAc-LAA_cat"/>
</dbReference>
<evidence type="ECO:0000256" key="4">
    <source>
        <dbReference type="SAM" id="SignalP"/>
    </source>
</evidence>
<feature type="domain" description="Fibronectin type-III" evidence="5">
    <location>
        <begin position="587"/>
        <end position="681"/>
    </location>
</feature>
<keyword evidence="4" id="KW-0732">Signal</keyword>
<protein>
    <recommendedName>
        <fullName evidence="2">N-acetylmuramoyl-L-alanine amidase</fullName>
        <ecNumber evidence="2">3.5.1.28</ecNumber>
    </recommendedName>
</protein>
<dbReference type="RefSeq" id="WP_051214149.1">
    <property type="nucleotide sequence ID" value="NZ_UGVL01000001.1"/>
</dbReference>
<evidence type="ECO:0000259" key="5">
    <source>
        <dbReference type="PROSITE" id="PS50853"/>
    </source>
</evidence>
<dbReference type="InterPro" id="IPR050695">
    <property type="entry name" value="N-acetylmuramoyl_amidase_3"/>
</dbReference>
<organism evidence="6 7">
    <name type="scientific">Rikenella microfusus</name>
    <dbReference type="NCBI Taxonomy" id="28139"/>
    <lineage>
        <taxon>Bacteria</taxon>
        <taxon>Pseudomonadati</taxon>
        <taxon>Bacteroidota</taxon>
        <taxon>Bacteroidia</taxon>
        <taxon>Bacteroidales</taxon>
        <taxon>Rikenellaceae</taxon>
        <taxon>Rikenella</taxon>
    </lineage>
</organism>
<evidence type="ECO:0000256" key="2">
    <source>
        <dbReference type="ARBA" id="ARBA00011901"/>
    </source>
</evidence>